<reference evidence="2" key="1">
    <citation type="submission" date="2013-04" db="UniProtKB">
        <authorList>
            <consortium name="EnsemblPlants"/>
        </authorList>
    </citation>
    <scope>IDENTIFICATION</scope>
</reference>
<evidence type="ECO:0000313" key="2">
    <source>
        <dbReference type="EnsemblPlants" id="OB02G40060.1"/>
    </source>
</evidence>
<proteinExistence type="predicted"/>
<feature type="chain" id="PRO_5003772633" evidence="1">
    <location>
        <begin position="17"/>
        <end position="150"/>
    </location>
</feature>
<organism evidence="2">
    <name type="scientific">Oryza brachyantha</name>
    <name type="common">malo sina</name>
    <dbReference type="NCBI Taxonomy" id="4533"/>
    <lineage>
        <taxon>Eukaryota</taxon>
        <taxon>Viridiplantae</taxon>
        <taxon>Streptophyta</taxon>
        <taxon>Embryophyta</taxon>
        <taxon>Tracheophyta</taxon>
        <taxon>Spermatophyta</taxon>
        <taxon>Magnoliopsida</taxon>
        <taxon>Liliopsida</taxon>
        <taxon>Poales</taxon>
        <taxon>Poaceae</taxon>
        <taxon>BOP clade</taxon>
        <taxon>Oryzoideae</taxon>
        <taxon>Oryzeae</taxon>
        <taxon>Oryzinae</taxon>
        <taxon>Oryza</taxon>
    </lineage>
</organism>
<name>J3LH89_ORYBR</name>
<feature type="signal peptide" evidence="1">
    <location>
        <begin position="1"/>
        <end position="16"/>
    </location>
</feature>
<accession>J3LH89</accession>
<dbReference type="EnsemblPlants" id="OB02G40060.1">
    <property type="protein sequence ID" value="OB02G40060.1"/>
    <property type="gene ID" value="OB02G40060"/>
</dbReference>
<dbReference type="OMA" id="AHATCHP"/>
<sequence>SPWALYFSWALAVVTGELCTNGTTKPTRTVVRKLRQCGTSKAVVIHPTFKTRMALAHATCHPPIPNVRVPPCLPSASCFKPPPREANLLLPTPAVPTLLIPPAIPKLPMPLHRIRPLSYCIRCASFRGRTVRCLLSNSWEQAGHANPAGQ</sequence>
<dbReference type="Proteomes" id="UP000006038">
    <property type="component" value="Unassembled WGS sequence"/>
</dbReference>
<evidence type="ECO:0000256" key="1">
    <source>
        <dbReference type="SAM" id="SignalP"/>
    </source>
</evidence>
<evidence type="ECO:0000313" key="3">
    <source>
        <dbReference type="Proteomes" id="UP000006038"/>
    </source>
</evidence>
<protein>
    <submittedName>
        <fullName evidence="2">Uncharacterized protein</fullName>
    </submittedName>
</protein>
<dbReference type="HOGENOM" id="CLU_1745289_0_0_1"/>
<keyword evidence="3" id="KW-1185">Reference proteome</keyword>
<keyword evidence="1" id="KW-0732">Signal</keyword>
<dbReference type="AlphaFoldDB" id="J3LH89"/>
<dbReference type="Gramene" id="OB02G40060.1">
    <property type="protein sequence ID" value="OB02G40060.1"/>
    <property type="gene ID" value="OB02G40060"/>
</dbReference>